<dbReference type="SUPFAM" id="SSF53474">
    <property type="entry name" value="alpha/beta-Hydrolases"/>
    <property type="match status" value="1"/>
</dbReference>
<evidence type="ECO:0000256" key="8">
    <source>
        <dbReference type="ARBA" id="ARBA00023268"/>
    </source>
</evidence>
<evidence type="ECO:0000313" key="12">
    <source>
        <dbReference type="Proteomes" id="UP000006620"/>
    </source>
</evidence>
<dbReference type="Pfam" id="PF00975">
    <property type="entry name" value="Thioesterase"/>
    <property type="match status" value="1"/>
</dbReference>
<dbReference type="GO" id="GO:0044550">
    <property type="term" value="P:secondary metabolite biosynthetic process"/>
    <property type="evidence" value="ECO:0007669"/>
    <property type="project" value="UniProtKB-ARBA"/>
</dbReference>
<dbReference type="InterPro" id="IPR025110">
    <property type="entry name" value="AMP-bd_C"/>
</dbReference>
<dbReference type="Gene3D" id="3.40.50.1820">
    <property type="entry name" value="alpha/beta hydrolase"/>
    <property type="match status" value="1"/>
</dbReference>
<dbReference type="GO" id="GO:0031177">
    <property type="term" value="F:phosphopantetheine binding"/>
    <property type="evidence" value="ECO:0007669"/>
    <property type="project" value="InterPro"/>
</dbReference>
<evidence type="ECO:0000256" key="1">
    <source>
        <dbReference type="ARBA" id="ARBA00001957"/>
    </source>
</evidence>
<dbReference type="PATRIC" id="fig|1036673.3.peg.4677"/>
<evidence type="ECO:0000256" key="7">
    <source>
        <dbReference type="ARBA" id="ARBA00023194"/>
    </source>
</evidence>
<dbReference type="FunFam" id="1.10.1200.10:FF:000005">
    <property type="entry name" value="Nonribosomal peptide synthetase 1"/>
    <property type="match status" value="2"/>
</dbReference>
<dbReference type="Pfam" id="PF00501">
    <property type="entry name" value="AMP-binding"/>
    <property type="match status" value="2"/>
</dbReference>
<keyword evidence="5" id="KW-0436">Ligase</keyword>
<dbReference type="GO" id="GO:0017000">
    <property type="term" value="P:antibiotic biosynthetic process"/>
    <property type="evidence" value="ECO:0007669"/>
    <property type="project" value="UniProtKB-KW"/>
</dbReference>
<dbReference type="Gene3D" id="3.30.559.30">
    <property type="entry name" value="Nonribosomal peptide synthetase, condensation domain"/>
    <property type="match status" value="2"/>
</dbReference>
<dbReference type="FunFam" id="3.30.300.30:FF:000010">
    <property type="entry name" value="Enterobactin synthetase component F"/>
    <property type="match status" value="2"/>
</dbReference>
<evidence type="ECO:0000256" key="4">
    <source>
        <dbReference type="ARBA" id="ARBA00022553"/>
    </source>
</evidence>
<dbReference type="RefSeq" id="WP_013918739.1">
    <property type="nucleotide sequence ID" value="NC_015690.1"/>
</dbReference>
<dbReference type="Gene3D" id="3.30.559.10">
    <property type="entry name" value="Chloramphenicol acetyltransferase-like domain"/>
    <property type="match status" value="2"/>
</dbReference>
<proteinExistence type="inferred from homology"/>
<protein>
    <submittedName>
        <fullName evidence="11">Gramicidin S synthetase 2</fullName>
    </submittedName>
</protein>
<dbReference type="InterPro" id="IPR029058">
    <property type="entry name" value="AB_hydrolase_fold"/>
</dbReference>
<dbReference type="Gene3D" id="3.30.300.30">
    <property type="match status" value="2"/>
</dbReference>
<dbReference type="SUPFAM" id="SSF47336">
    <property type="entry name" value="ACP-like"/>
    <property type="match status" value="2"/>
</dbReference>
<dbReference type="FunFam" id="2.30.38.10:FF:000001">
    <property type="entry name" value="Non-ribosomal peptide synthetase PvdI"/>
    <property type="match status" value="1"/>
</dbReference>
<feature type="region of interest" description="Disordered" evidence="9">
    <location>
        <begin position="2036"/>
        <end position="2059"/>
    </location>
</feature>
<dbReference type="GO" id="GO:0043041">
    <property type="term" value="P:amino acid activation for nonribosomal peptide biosynthetic process"/>
    <property type="evidence" value="ECO:0007669"/>
    <property type="project" value="TreeGrafter"/>
</dbReference>
<keyword evidence="6" id="KW-0677">Repeat</keyword>
<comment type="similarity">
    <text evidence="2">Belongs to the ATP-dependent AMP-binding enzyme family.</text>
</comment>
<evidence type="ECO:0000256" key="9">
    <source>
        <dbReference type="SAM" id="MobiDB-lite"/>
    </source>
</evidence>
<reference evidence="11 12" key="2">
    <citation type="journal article" date="2013" name="Genome Announc.">
        <title>Genome Sequence of Growth-Improving Paenibacillus mucilaginosus Strain KNP414.</title>
        <authorList>
            <person name="Lu J.J."/>
            <person name="Wang J.F."/>
            <person name="Hu X.F."/>
        </authorList>
    </citation>
    <scope>NUCLEOTIDE SEQUENCE [LARGE SCALE GENOMIC DNA]</scope>
    <source>
        <strain evidence="11 12">KNP414</strain>
    </source>
</reference>
<dbReference type="NCBIfam" id="NF003417">
    <property type="entry name" value="PRK04813.1"/>
    <property type="match status" value="2"/>
</dbReference>
<dbReference type="PROSITE" id="PS50075">
    <property type="entry name" value="CARRIER"/>
    <property type="match status" value="2"/>
</dbReference>
<dbReference type="KEGG" id="pms:KNP414_05062"/>
<dbReference type="InterPro" id="IPR020802">
    <property type="entry name" value="TesA-like"/>
</dbReference>
<dbReference type="Pfam" id="PF13193">
    <property type="entry name" value="AMP-binding_C"/>
    <property type="match status" value="2"/>
</dbReference>
<keyword evidence="4" id="KW-0597">Phosphoprotein</keyword>
<dbReference type="HOGENOM" id="CLU_000022_0_0_9"/>
<evidence type="ECO:0000259" key="10">
    <source>
        <dbReference type="PROSITE" id="PS50075"/>
    </source>
</evidence>
<dbReference type="InterPro" id="IPR006162">
    <property type="entry name" value="Ppantetheine_attach_site"/>
</dbReference>
<keyword evidence="8" id="KW-0511">Multifunctional enzyme</keyword>
<dbReference type="Gene3D" id="2.30.38.10">
    <property type="entry name" value="Luciferase, Domain 3"/>
    <property type="match status" value="2"/>
</dbReference>
<dbReference type="GO" id="GO:0016874">
    <property type="term" value="F:ligase activity"/>
    <property type="evidence" value="ECO:0007669"/>
    <property type="project" value="UniProtKB-KW"/>
</dbReference>
<reference evidence="12" key="1">
    <citation type="submission" date="2011-06" db="EMBL/GenBank/DDBJ databases">
        <title>Complete genome sequence of Paenibacillus mucilaginosus KNP414.</title>
        <authorList>
            <person name="Wang J."/>
            <person name="Hu S."/>
            <person name="Hu X."/>
            <person name="Zhang B."/>
            <person name="Dong D."/>
            <person name="Zhang S."/>
            <person name="Zhao K."/>
            <person name="Wu D."/>
        </authorList>
    </citation>
    <scope>NUCLEOTIDE SEQUENCE [LARGE SCALE GENOMIC DNA]</scope>
    <source>
        <strain evidence="12">KNP414</strain>
    </source>
</reference>
<dbReference type="InterPro" id="IPR020806">
    <property type="entry name" value="PKS_PP-bd"/>
</dbReference>
<sequence length="2372" mass="263454">MTTMIIHDQGRTRKENQVETLIENQVENHETGERTYELTYELTHPQKRIWFTEKTFAGTPLANVGGIVKVQAEGVDPDRFEEAIRELVRSNEALRLRFAEQNGMPRQSVLDGGTVEVARMDFRGEGAEKARAWAEEQFRLPMPLENSPMCAFGICLLGPDELWLLLKQHHLISDGHSMVLTVNRILDHYLLLQEGEAAASQEAPPSYSEFIRAEQEYLRSTRFEKDRRFWMEKFADLPEPTTLRPYDLYTTGTEAARYSRRVPDELFRELRQFCADHQTNLFSLLLACFYLYLYKVTAQEDLVLGTNYLNRTNAREKMTLGMFTSTIPVRMKVDPQMTFGEWLRLLSKEQAGLIRHQRYPFDLLFTELKERSSSLERLFHILVEYQAMDFVLKPGLSSQIQAFFAGAEALDLVLHIKERLETDSLHLDFDYRSEVYSREEIEQLCSRLLCLVQDAVAHPDKPLAALRLLDEQESRRVLHEFNDTARAFPEERLIHHGFEEQARLRPDHPAVVTDSGTLTYAQLDERAGRLARRLRSAGVGPDSYVGLLLNRSDRLIVAMLGIAKAGGAYVPMEASYPAARIERILTTLGAAHLVSESALSPLWEQLPSACPQLANILCVDQDADAAEAEERASAAEAGVPAAGPHDPAYAIFTSGSTGVPKGVIVHHRSVSNLIDWVNRTTGMGPEDRVLFVTSPTFDLSVYDVFGLLTAGGTIRLVEAEDIRRPERLLELLRDEPVTCWNSAPAALQQLAPLIESHPQPVSVSLRHVLLSGDWIPLKLPGVLQRAFPGVRVLAMGGATEATVWSNVFEVGEVDPNWASIPYGRPIQNARYYILDSGLAPCPIGVPGELFIGGECLAAGYDDPALTAARFLPDPYSPREGGRMYRTGDRARWMADGNIEFLGRIDHQVKIRGYRIEPGEIQAQLAKHPAVKEVVVIDRQDAGGEKYLCAYLVTEEELTVGRLREFLGASLPEYMIPAHFVRLPAMPVTANGKLDRRSLPEPDGSIGSGTAYVAPRNETEAKLAEIWREVLQREVGVQDHFIELGGHSIKATALIARIHKIMGVSLPIRSVFQLGTVEAMARHLQEPEGDRLPPIPAAAPAAAYRVSSAQRRMFVLQQLEGEGTGYQIPGMFAVEGHVDLYRFERAWQQLIERHAALRTSFELSGGEILQRVHQAVDFRVEYTAADEAQLSSLLAAFLRPFDLSQAPLLRVGLITTAPDRHVLLFNMHHIVSDGESVRILAEEFTRLYAGGALPPSPVDYKDYAVWQQALLDSEPFRRHEDYWLAQFSEAPPLLQLPADAPRPAERSHAGDTFRFRLEPELTSRLQQLARETGTTLFMLTLAAYKVMLHKYTGQEDIVVGTPVSGRSHPDTANLVGLFVNTLALRSRPGRSLPFLQFLAAVRETALSAYEHADYPFELLVDRCGAARDISRNPLFDTMFTLQTQTADLAASGLAFQTLEIPNKAAQFDLTFEGALKKDTLIFDIEYCTDLYGPETIRRMAGHYRELLQHIVSDPSASLAQLKLLTEAEERQILHCFNPQAKQVPEDAQFLPLFRQQAEAAPDRPAVRCLDRLLTYRELDERSGRLAAGLAARGIRPESMVAILAERSVDWVVAVLAVFKAGGAYVPIDPVYPGDRIAYMLEDSGAELLLTQRSLIGTAPGWTGETVLLDDEGSYGREPAGGELPAADPSRLAYMIYTSGTTGRPKGVLVEHGSYANTILAYRERFAFDSFPVRLLQIASFSFDVFLADLARTLAFGGELVLCPEEARPDPARLYEELRLHQITVLDATPSLAVPLMEYIHERGLDTGALRLLIIGSDSCPAEEYRKLLQRFGSRLRIVNCYGVTEGCIESSCYEVPAEDFAGTGVVPIGRPFPNMKMYVVSASMQLQPVGVTGELCIGGAGIARGYHRLPELTGDRFVTDPFTPGGRMYRTGDLARWTPDGCVEFLGRADQQVKIRGFRVEPGEIESALLQHERIRQAAVMEAEEKGAKELCAYLAASGPLDLAELREHLKQRLPEVMIPAFYVVLEQLPLTSNGKIDRRSLPGQGELRRGTAATAYEPARSGTEKRLQEIWAEVLEEDRIGMHDDFFSLGGSSLKAARMASLASAAFGVEVPLRTVMRHPTIRGLASALFEDAAEAGSAVLWNEAGSPNLFSFPPLLGYGMVFQTLAACLQGEFTLYAFDFLPAGDRIVRYADEIVSLQGEGPYRLLGYSAGGNLAFEVAAELERRGLVVSDLVLIDSVHLETGFSPSELSLEEEIRVMLQEVERSSGKLEESFLAECRGRIRAYAEYLDGLVHEDCLRADLHCIRSENRSLEAAAVIPWSLSTYGFVTEYEGAGAHLEMLSTDYAARNAGVILAALQAPRDAMLVQAGDPS</sequence>
<evidence type="ECO:0000256" key="5">
    <source>
        <dbReference type="ARBA" id="ARBA00022598"/>
    </source>
</evidence>
<dbReference type="InterPro" id="IPR036736">
    <property type="entry name" value="ACP-like_sf"/>
</dbReference>
<comment type="cofactor">
    <cofactor evidence="1">
        <name>pantetheine 4'-phosphate</name>
        <dbReference type="ChEBI" id="CHEBI:47942"/>
    </cofactor>
</comment>
<keyword evidence="3" id="KW-0596">Phosphopantetheine</keyword>
<dbReference type="InterPro" id="IPR001242">
    <property type="entry name" value="Condensation_dom"/>
</dbReference>
<dbReference type="SUPFAM" id="SSF56801">
    <property type="entry name" value="Acetyl-CoA synthetase-like"/>
    <property type="match status" value="2"/>
</dbReference>
<evidence type="ECO:0000256" key="2">
    <source>
        <dbReference type="ARBA" id="ARBA00006432"/>
    </source>
</evidence>
<dbReference type="CDD" id="cd19531">
    <property type="entry name" value="LCL_NRPS-like"/>
    <property type="match status" value="1"/>
</dbReference>
<dbReference type="FunFam" id="3.40.50.980:FF:000001">
    <property type="entry name" value="Non-ribosomal peptide synthetase"/>
    <property type="match status" value="2"/>
</dbReference>
<evidence type="ECO:0000256" key="3">
    <source>
        <dbReference type="ARBA" id="ARBA00022450"/>
    </source>
</evidence>
<feature type="domain" description="Carrier" evidence="10">
    <location>
        <begin position="2058"/>
        <end position="2133"/>
    </location>
</feature>
<feature type="domain" description="Carrier" evidence="10">
    <location>
        <begin position="1013"/>
        <end position="1087"/>
    </location>
</feature>
<dbReference type="SUPFAM" id="SSF52777">
    <property type="entry name" value="CoA-dependent acyltransferases"/>
    <property type="match status" value="4"/>
</dbReference>
<dbReference type="PROSITE" id="PS00012">
    <property type="entry name" value="PHOSPHOPANTETHEINE"/>
    <property type="match status" value="2"/>
</dbReference>
<dbReference type="SMART" id="SM00823">
    <property type="entry name" value="PKS_PP"/>
    <property type="match status" value="2"/>
</dbReference>
<dbReference type="InterPro" id="IPR020845">
    <property type="entry name" value="AMP-binding_CS"/>
</dbReference>
<dbReference type="InterPro" id="IPR023213">
    <property type="entry name" value="CAT-like_dom_sf"/>
</dbReference>
<dbReference type="Proteomes" id="UP000006620">
    <property type="component" value="Chromosome"/>
</dbReference>
<dbReference type="SMART" id="SM00824">
    <property type="entry name" value="PKS_TE"/>
    <property type="match status" value="1"/>
</dbReference>
<dbReference type="PROSITE" id="PS00455">
    <property type="entry name" value="AMP_BINDING"/>
    <property type="match status" value="1"/>
</dbReference>
<dbReference type="InterPro" id="IPR045851">
    <property type="entry name" value="AMP-bd_C_sf"/>
</dbReference>
<dbReference type="InterPro" id="IPR010071">
    <property type="entry name" value="AA_adenyl_dom"/>
</dbReference>
<name>F8F6S0_PAEMK</name>
<dbReference type="CDD" id="cd05930">
    <property type="entry name" value="A_NRPS"/>
    <property type="match status" value="1"/>
</dbReference>
<dbReference type="GO" id="GO:0008610">
    <property type="term" value="P:lipid biosynthetic process"/>
    <property type="evidence" value="ECO:0007669"/>
    <property type="project" value="UniProtKB-ARBA"/>
</dbReference>
<dbReference type="InterPro" id="IPR001031">
    <property type="entry name" value="Thioesterase"/>
</dbReference>
<organism evidence="11 12">
    <name type="scientific">Paenibacillus mucilaginosus (strain KNP414)</name>
    <dbReference type="NCBI Taxonomy" id="1036673"/>
    <lineage>
        <taxon>Bacteria</taxon>
        <taxon>Bacillati</taxon>
        <taxon>Bacillota</taxon>
        <taxon>Bacilli</taxon>
        <taxon>Bacillales</taxon>
        <taxon>Paenibacillaceae</taxon>
        <taxon>Paenibacillus</taxon>
    </lineage>
</organism>
<gene>
    <name evidence="11" type="ordered locus">KNP414_05062</name>
</gene>
<accession>F8F6S0</accession>
<dbReference type="InterPro" id="IPR009081">
    <property type="entry name" value="PP-bd_ACP"/>
</dbReference>
<dbReference type="PANTHER" id="PTHR45527:SF1">
    <property type="entry name" value="FATTY ACID SYNTHASE"/>
    <property type="match status" value="1"/>
</dbReference>
<dbReference type="PANTHER" id="PTHR45527">
    <property type="entry name" value="NONRIBOSOMAL PEPTIDE SYNTHETASE"/>
    <property type="match status" value="1"/>
</dbReference>
<dbReference type="Pfam" id="PF00550">
    <property type="entry name" value="PP-binding"/>
    <property type="match status" value="2"/>
</dbReference>
<keyword evidence="7" id="KW-0045">Antibiotic biosynthesis</keyword>
<dbReference type="NCBIfam" id="TIGR01733">
    <property type="entry name" value="AA-adenyl-dom"/>
    <property type="match status" value="2"/>
</dbReference>
<dbReference type="Gene3D" id="1.10.287.490">
    <property type="entry name" value="Helix hairpin bin"/>
    <property type="match status" value="1"/>
</dbReference>
<dbReference type="EMBL" id="CP002869">
    <property type="protein sequence ID" value="AEI43586.1"/>
    <property type="molecule type" value="Genomic_DNA"/>
</dbReference>
<dbReference type="FunFam" id="3.40.50.12780:FF:000012">
    <property type="entry name" value="Non-ribosomal peptide synthetase"/>
    <property type="match status" value="2"/>
</dbReference>
<evidence type="ECO:0000313" key="11">
    <source>
        <dbReference type="EMBL" id="AEI43586.1"/>
    </source>
</evidence>
<dbReference type="InterPro" id="IPR000873">
    <property type="entry name" value="AMP-dep_synth/lig_dom"/>
</dbReference>
<dbReference type="Pfam" id="PF00668">
    <property type="entry name" value="Condensation"/>
    <property type="match status" value="2"/>
</dbReference>
<evidence type="ECO:0000256" key="6">
    <source>
        <dbReference type="ARBA" id="ARBA00022737"/>
    </source>
</evidence>
<dbReference type="Gene3D" id="3.40.50.980">
    <property type="match status" value="4"/>
</dbReference>
<dbReference type="Gene3D" id="1.10.1200.10">
    <property type="entry name" value="ACP-like"/>
    <property type="match status" value="2"/>
</dbReference>
<dbReference type="GO" id="GO:0005829">
    <property type="term" value="C:cytosol"/>
    <property type="evidence" value="ECO:0007669"/>
    <property type="project" value="TreeGrafter"/>
</dbReference>